<dbReference type="InterPro" id="IPR000119">
    <property type="entry name" value="Hist_DNA-bd"/>
</dbReference>
<evidence type="ECO:0000313" key="6">
    <source>
        <dbReference type="EMBL" id="MCR0233096.1"/>
    </source>
</evidence>
<evidence type="ECO:0000313" key="10">
    <source>
        <dbReference type="Proteomes" id="UP000030008"/>
    </source>
</evidence>
<dbReference type="Gene3D" id="4.10.520.10">
    <property type="entry name" value="IHF-like DNA-binding proteins"/>
    <property type="match status" value="1"/>
</dbReference>
<dbReference type="InterPro" id="IPR020816">
    <property type="entry name" value="Histone-like_DNA-bd_CS"/>
</dbReference>
<reference evidence="9 11" key="2">
    <citation type="submission" date="2018-08" db="EMBL/GenBank/DDBJ databases">
        <title>A genome reference for cultivated species of the human gut microbiota.</title>
        <authorList>
            <person name="Zou Y."/>
            <person name="Xue W."/>
            <person name="Luo G."/>
        </authorList>
    </citation>
    <scope>NUCLEOTIDE SEQUENCE [LARGE SCALE GENOMIC DNA]</scope>
    <source>
        <strain evidence="9 11">OF01-2LB</strain>
    </source>
</reference>
<evidence type="ECO:0000313" key="12">
    <source>
        <dbReference type="Proteomes" id="UP000503330"/>
    </source>
</evidence>
<dbReference type="PROSITE" id="PS00045">
    <property type="entry name" value="HISTONE_LIKE"/>
    <property type="match status" value="1"/>
</dbReference>
<dbReference type="SMART" id="SM00411">
    <property type="entry name" value="BHL"/>
    <property type="match status" value="1"/>
</dbReference>
<dbReference type="GO" id="GO:0030527">
    <property type="term" value="F:structural constituent of chromatin"/>
    <property type="evidence" value="ECO:0007669"/>
    <property type="project" value="InterPro"/>
</dbReference>
<evidence type="ECO:0000256" key="4">
    <source>
        <dbReference type="RuleBase" id="RU003939"/>
    </source>
</evidence>
<evidence type="ECO:0000313" key="11">
    <source>
        <dbReference type="Proteomes" id="UP000260025"/>
    </source>
</evidence>
<evidence type="ECO:0000313" key="5">
    <source>
        <dbReference type="EMBL" id="KGJ53835.1"/>
    </source>
</evidence>
<dbReference type="OrthoDB" id="9799835at2"/>
<dbReference type="EMBL" id="JQIF01000032">
    <property type="protein sequence ID" value="KGJ53835.1"/>
    <property type="molecule type" value="Genomic_DNA"/>
</dbReference>
<dbReference type="Pfam" id="PF00216">
    <property type="entry name" value="Bac_DNA_binding"/>
    <property type="match status" value="1"/>
</dbReference>
<comment type="similarity">
    <text evidence="1 4">Belongs to the bacterial histone-like protein family.</text>
</comment>
<dbReference type="EMBL" id="QVEV01000001">
    <property type="protein sequence ID" value="RGC19176.1"/>
    <property type="molecule type" value="Genomic_DNA"/>
</dbReference>
<sequence length="94" mass="10119">MSEILNKKALVEVVAEKLEMTKKDATVAVETVFDEIAKTLSEGGKVDISGFGKFEISERPARMGINPATKEPLEIAASKAPKFKAAKALKEAVK</sequence>
<evidence type="ECO:0000313" key="7">
    <source>
        <dbReference type="EMBL" id="MZH57073.1"/>
    </source>
</evidence>
<reference evidence="7" key="3">
    <citation type="journal article" date="2019" name="Nat. Med.">
        <title>A library of human gut bacterial isolates paired with longitudinal multiomics data enables mechanistic microbiome research.</title>
        <authorList>
            <person name="Poyet M."/>
            <person name="Groussin M."/>
            <person name="Gibbons S.M."/>
            <person name="Avila-Pacheco J."/>
            <person name="Jiang X."/>
            <person name="Kearney S.M."/>
            <person name="Perrotta A.R."/>
            <person name="Berdy B."/>
            <person name="Zhao S."/>
            <person name="Lieberman T.D."/>
            <person name="Swanson P.K."/>
            <person name="Smith M."/>
            <person name="Roesemann S."/>
            <person name="Alexander J.E."/>
            <person name="Rich S.A."/>
            <person name="Livny J."/>
            <person name="Vlamakis H."/>
            <person name="Clish C."/>
            <person name="Bullock K."/>
            <person name="Deik A."/>
            <person name="Scott J."/>
            <person name="Pierce K.A."/>
            <person name="Xavier R.J."/>
            <person name="Alm E.J."/>
        </authorList>
    </citation>
    <scope>NUCLEOTIDE SEQUENCE</scope>
    <source>
        <strain evidence="7">BIOML-A12</strain>
    </source>
</reference>
<dbReference type="GeneID" id="61925955"/>
<dbReference type="PANTHER" id="PTHR33175">
    <property type="entry name" value="DNA-BINDING PROTEIN HU"/>
    <property type="match status" value="1"/>
</dbReference>
<dbReference type="Proteomes" id="UP000604383">
    <property type="component" value="Unassembled WGS sequence"/>
</dbReference>
<evidence type="ECO:0000313" key="9">
    <source>
        <dbReference type="EMBL" id="RGC19176.1"/>
    </source>
</evidence>
<dbReference type="EMBL" id="CP048838">
    <property type="protein sequence ID" value="QJA02825.1"/>
    <property type="molecule type" value="Genomic_DNA"/>
</dbReference>
<dbReference type="Proteomes" id="UP000030008">
    <property type="component" value="Unassembled WGS sequence"/>
</dbReference>
<dbReference type="GO" id="GO:0030261">
    <property type="term" value="P:chromosome condensation"/>
    <property type="evidence" value="ECO:0007669"/>
    <property type="project" value="UniProtKB-KW"/>
</dbReference>
<dbReference type="RefSeq" id="WP_002609057.1">
    <property type="nucleotide sequence ID" value="NZ_AP025565.1"/>
</dbReference>
<dbReference type="PRINTS" id="PR01727">
    <property type="entry name" value="DNABINDINGHU"/>
</dbReference>
<keyword evidence="3 6" id="KW-0238">DNA-binding</keyword>
<dbReference type="AlphaFoldDB" id="A0A099I816"/>
<dbReference type="SUPFAM" id="SSF47729">
    <property type="entry name" value="IHF-like DNA-binding proteins"/>
    <property type="match status" value="1"/>
</dbReference>
<dbReference type="Proteomes" id="UP000503330">
    <property type="component" value="Chromosome"/>
</dbReference>
<gene>
    <name evidence="5" type="ORF">CIAN88_07135</name>
    <name evidence="9" type="ORF">DXA38_01415</name>
    <name evidence="8" type="ORF">G4D54_10420</name>
    <name evidence="7" type="ORF">GT664_15295</name>
    <name evidence="6" type="ORF">MKC95_09995</name>
</gene>
<keyword evidence="2" id="KW-0226">DNA condensation</keyword>
<dbReference type="Proteomes" id="UP001203972">
    <property type="component" value="Unassembled WGS sequence"/>
</dbReference>
<dbReference type="GO" id="GO:0003677">
    <property type="term" value="F:DNA binding"/>
    <property type="evidence" value="ECO:0007669"/>
    <property type="project" value="UniProtKB-KW"/>
</dbReference>
<proteinExistence type="inferred from homology"/>
<dbReference type="CDD" id="cd13831">
    <property type="entry name" value="HU"/>
    <property type="match status" value="1"/>
</dbReference>
<reference evidence="5 10" key="1">
    <citation type="submission" date="2014-08" db="EMBL/GenBank/DDBJ databases">
        <title>Clostridium innocuum, an unnegligible vancomycin-resistant pathogen causing extra-intestinal infections.</title>
        <authorList>
            <person name="Feng Y."/>
            <person name="Chiu C.-H."/>
        </authorList>
    </citation>
    <scope>NUCLEOTIDE SEQUENCE [LARGE SCALE GENOMIC DNA]</scope>
    <source>
        <strain evidence="5 10">AN88</strain>
    </source>
</reference>
<dbReference type="Proteomes" id="UP000260025">
    <property type="component" value="Unassembled WGS sequence"/>
</dbReference>
<organism evidence="5 10">
    <name type="scientific">Clostridium innocuum</name>
    <dbReference type="NCBI Taxonomy" id="1522"/>
    <lineage>
        <taxon>Bacteria</taxon>
        <taxon>Bacillati</taxon>
        <taxon>Bacillota</taxon>
        <taxon>Clostridia</taxon>
        <taxon>Eubacteriales</taxon>
        <taxon>Clostridiaceae</taxon>
        <taxon>Clostridium</taxon>
    </lineage>
</organism>
<reference evidence="6" key="5">
    <citation type="journal article" date="2022" name="Clin. Infect. Dis.">
        <title>Association between Clostridium innocuum and antibiotic-associated diarrhea in adults and children: A cross-sectional study and comparative genomics analysis.</title>
        <authorList>
            <person name="Cherny K.E."/>
            <person name="Muscat E.B."/>
            <person name="Balaji A."/>
            <person name="Mukherjee J."/>
            <person name="Ozer E.A."/>
            <person name="Angarone M.P."/>
            <person name="Hauser A.R."/>
            <person name="Sichel J.S."/>
            <person name="Amponsah E."/>
            <person name="Kociolek L.K."/>
        </authorList>
    </citation>
    <scope>NUCLEOTIDE SEQUENCE</scope>
    <source>
        <strain evidence="6">NU1-AC-029v</strain>
    </source>
</reference>
<protein>
    <submittedName>
        <fullName evidence="5">Diphthine synthase</fullName>
    </submittedName>
    <submittedName>
        <fullName evidence="6">HU family DNA-binding protein</fullName>
    </submittedName>
</protein>
<evidence type="ECO:0000313" key="8">
    <source>
        <dbReference type="EMBL" id="QJA02825.1"/>
    </source>
</evidence>
<dbReference type="InterPro" id="IPR010992">
    <property type="entry name" value="IHF-like_DNA-bd_dom_sf"/>
</dbReference>
<dbReference type="EMBL" id="JAKTMA010000015">
    <property type="protein sequence ID" value="MCR0233096.1"/>
    <property type="molecule type" value="Genomic_DNA"/>
</dbReference>
<evidence type="ECO:0000256" key="3">
    <source>
        <dbReference type="ARBA" id="ARBA00023125"/>
    </source>
</evidence>
<dbReference type="PANTHER" id="PTHR33175:SF3">
    <property type="entry name" value="DNA-BINDING PROTEIN HU-BETA"/>
    <property type="match status" value="1"/>
</dbReference>
<name>A0A099I816_CLOIN</name>
<evidence type="ECO:0000256" key="1">
    <source>
        <dbReference type="ARBA" id="ARBA00010529"/>
    </source>
</evidence>
<reference evidence="8 12" key="4">
    <citation type="submission" date="2020-02" db="EMBL/GenBank/DDBJ databases">
        <authorList>
            <person name="Kociolek L.K."/>
            <person name="Ozer E.A."/>
        </authorList>
    </citation>
    <scope>NUCLEOTIDE SEQUENCE [LARGE SCALE GENOMIC DNA]</scope>
    <source>
        <strain evidence="8 12">ATCC 14501</strain>
    </source>
</reference>
<evidence type="ECO:0000256" key="2">
    <source>
        <dbReference type="ARBA" id="ARBA00023067"/>
    </source>
</evidence>
<dbReference type="EMBL" id="WWTN01000029">
    <property type="protein sequence ID" value="MZH57073.1"/>
    <property type="molecule type" value="Genomic_DNA"/>
</dbReference>
<accession>A0A099I816</accession>